<dbReference type="PANTHER" id="PTHR36111">
    <property type="entry name" value="INNER MEMBRANE PROTEIN-RELATED"/>
    <property type="match status" value="1"/>
</dbReference>
<feature type="transmembrane region" description="Helical" evidence="1">
    <location>
        <begin position="56"/>
        <end position="74"/>
    </location>
</feature>
<feature type="transmembrane region" description="Helical" evidence="1">
    <location>
        <begin position="6"/>
        <end position="25"/>
    </location>
</feature>
<feature type="transmembrane region" description="Helical" evidence="1">
    <location>
        <begin position="211"/>
        <end position="230"/>
    </location>
</feature>
<keyword evidence="1" id="KW-0472">Membrane</keyword>
<evidence type="ECO:0000313" key="2">
    <source>
        <dbReference type="EMBL" id="TKI07208.1"/>
    </source>
</evidence>
<accession>A0ABY2SN88</accession>
<evidence type="ECO:0000313" key="3">
    <source>
        <dbReference type="Proteomes" id="UP000305202"/>
    </source>
</evidence>
<dbReference type="RefSeq" id="WP_136989443.1">
    <property type="nucleotide sequence ID" value="NZ_SZPQ01000006.1"/>
</dbReference>
<dbReference type="EMBL" id="SZPQ01000006">
    <property type="protein sequence ID" value="TKI07208.1"/>
    <property type="molecule type" value="Genomic_DNA"/>
</dbReference>
<name>A0ABY2SN88_9HYPH</name>
<reference evidence="2 3" key="1">
    <citation type="submission" date="2019-04" db="EMBL/GenBank/DDBJ databases">
        <authorList>
            <person name="Li M."/>
            <person name="Gao C."/>
        </authorList>
    </citation>
    <scope>NUCLEOTIDE SEQUENCE [LARGE SCALE GENOMIC DNA]</scope>
    <source>
        <strain evidence="2 3">BGMRC 2031</strain>
    </source>
</reference>
<protein>
    <submittedName>
        <fullName evidence="2">DUF554 domain-containing protein</fullName>
    </submittedName>
</protein>
<evidence type="ECO:0000256" key="1">
    <source>
        <dbReference type="SAM" id="Phobius"/>
    </source>
</evidence>
<organism evidence="2 3">
    <name type="scientific">Martelella alba</name>
    <dbReference type="NCBI Taxonomy" id="2590451"/>
    <lineage>
        <taxon>Bacteria</taxon>
        <taxon>Pseudomonadati</taxon>
        <taxon>Pseudomonadota</taxon>
        <taxon>Alphaproteobacteria</taxon>
        <taxon>Hyphomicrobiales</taxon>
        <taxon>Aurantimonadaceae</taxon>
        <taxon>Martelella</taxon>
    </lineage>
</organism>
<sequence>MIGPFINSAAIVLGGLAGVMLARYVPKRLEEGLPAIFALSSIFIGINMAAKVHFMPVVVLAMISGTALGELFFLERGVKWSADKTRLALARVIRVRNTLPANEFAQNFTAMIVLFCASGLGVVGSLTEGLSGNAQLLLIKSLMDFFTAMIFSLSLGVSIITIPQFAVQATLVILARFITANMDDIAFADFSACGGIIMIAVGLRIAQIKIFSVVNFLPSLLFVVPISYLWRHFV</sequence>
<feature type="transmembrane region" description="Helical" evidence="1">
    <location>
        <begin position="146"/>
        <end position="174"/>
    </location>
</feature>
<dbReference type="InterPro" id="IPR007563">
    <property type="entry name" value="DUF554"/>
</dbReference>
<feature type="transmembrane region" description="Helical" evidence="1">
    <location>
        <begin position="32"/>
        <end position="50"/>
    </location>
</feature>
<dbReference type="Pfam" id="PF04474">
    <property type="entry name" value="DUF554"/>
    <property type="match status" value="1"/>
</dbReference>
<feature type="transmembrane region" description="Helical" evidence="1">
    <location>
        <begin position="104"/>
        <end position="126"/>
    </location>
</feature>
<feature type="transmembrane region" description="Helical" evidence="1">
    <location>
        <begin position="186"/>
        <end position="205"/>
    </location>
</feature>
<gene>
    <name evidence="2" type="ORF">FCN80_07210</name>
</gene>
<dbReference type="PANTHER" id="PTHR36111:SF2">
    <property type="entry name" value="INNER MEMBRANE PROTEIN"/>
    <property type="match status" value="1"/>
</dbReference>
<keyword evidence="1" id="KW-0812">Transmembrane</keyword>
<proteinExistence type="predicted"/>
<dbReference type="Proteomes" id="UP000305202">
    <property type="component" value="Unassembled WGS sequence"/>
</dbReference>
<comment type="caution">
    <text evidence="2">The sequence shown here is derived from an EMBL/GenBank/DDBJ whole genome shotgun (WGS) entry which is preliminary data.</text>
</comment>
<keyword evidence="1" id="KW-1133">Transmembrane helix</keyword>
<keyword evidence="3" id="KW-1185">Reference proteome</keyword>